<dbReference type="InterPro" id="IPR015943">
    <property type="entry name" value="WD40/YVTN_repeat-like_dom_sf"/>
</dbReference>
<evidence type="ECO:0000256" key="2">
    <source>
        <dbReference type="ARBA" id="ARBA00022737"/>
    </source>
</evidence>
<feature type="repeat" description="WD" evidence="3">
    <location>
        <begin position="550"/>
        <end position="589"/>
    </location>
</feature>
<evidence type="ECO:0000256" key="3">
    <source>
        <dbReference type="PROSITE-ProRule" id="PRU00221"/>
    </source>
</evidence>
<feature type="signal peptide" evidence="5">
    <location>
        <begin position="1"/>
        <end position="32"/>
    </location>
</feature>
<reference evidence="6" key="1">
    <citation type="submission" date="2021-01" db="EMBL/GenBank/DDBJ databases">
        <authorList>
            <person name="Corre E."/>
            <person name="Pelletier E."/>
            <person name="Niang G."/>
            <person name="Scheremetjew M."/>
            <person name="Finn R."/>
            <person name="Kale V."/>
            <person name="Holt S."/>
            <person name="Cochrane G."/>
            <person name="Meng A."/>
            <person name="Brown T."/>
            <person name="Cohen L."/>
        </authorList>
    </citation>
    <scope>NUCLEOTIDE SEQUENCE</scope>
    <source>
        <strain evidence="6">B650</strain>
    </source>
</reference>
<gene>
    <name evidence="6" type="ORF">LDAN0321_LOCUS15730</name>
</gene>
<dbReference type="InterPro" id="IPR036322">
    <property type="entry name" value="WD40_repeat_dom_sf"/>
</dbReference>
<name>A0A7S2L8K7_9STRA</name>
<keyword evidence="1 3" id="KW-0853">WD repeat</keyword>
<feature type="region of interest" description="Disordered" evidence="4">
    <location>
        <begin position="47"/>
        <end position="73"/>
    </location>
</feature>
<dbReference type="EMBL" id="HBGY01025486">
    <property type="protein sequence ID" value="CAD9598115.1"/>
    <property type="molecule type" value="Transcribed_RNA"/>
</dbReference>
<evidence type="ECO:0000256" key="5">
    <source>
        <dbReference type="SAM" id="SignalP"/>
    </source>
</evidence>
<dbReference type="PANTHER" id="PTHR22847:SF637">
    <property type="entry name" value="WD REPEAT DOMAIN 5B"/>
    <property type="match status" value="1"/>
</dbReference>
<keyword evidence="2" id="KW-0677">Repeat</keyword>
<feature type="chain" id="PRO_5031413381" evidence="5">
    <location>
        <begin position="33"/>
        <end position="636"/>
    </location>
</feature>
<keyword evidence="5" id="KW-0732">Signal</keyword>
<feature type="region of interest" description="Disordered" evidence="4">
    <location>
        <begin position="165"/>
        <end position="188"/>
    </location>
</feature>
<dbReference type="PROSITE" id="PS50082">
    <property type="entry name" value="WD_REPEATS_2"/>
    <property type="match status" value="1"/>
</dbReference>
<dbReference type="AlphaFoldDB" id="A0A7S2L8K7"/>
<dbReference type="Gene3D" id="2.130.10.10">
    <property type="entry name" value="YVTN repeat-like/Quinoprotein amine dehydrogenase"/>
    <property type="match status" value="2"/>
</dbReference>
<dbReference type="SMART" id="SM00320">
    <property type="entry name" value="WD40"/>
    <property type="match status" value="4"/>
</dbReference>
<dbReference type="SUPFAM" id="SSF50978">
    <property type="entry name" value="WD40 repeat-like"/>
    <property type="match status" value="1"/>
</dbReference>
<dbReference type="PANTHER" id="PTHR22847">
    <property type="entry name" value="WD40 REPEAT PROTEIN"/>
    <property type="match status" value="1"/>
</dbReference>
<dbReference type="InterPro" id="IPR001680">
    <property type="entry name" value="WD40_rpt"/>
</dbReference>
<organism evidence="6">
    <name type="scientific">Leptocylindrus danicus</name>
    <dbReference type="NCBI Taxonomy" id="163516"/>
    <lineage>
        <taxon>Eukaryota</taxon>
        <taxon>Sar</taxon>
        <taxon>Stramenopiles</taxon>
        <taxon>Ochrophyta</taxon>
        <taxon>Bacillariophyta</taxon>
        <taxon>Coscinodiscophyceae</taxon>
        <taxon>Chaetocerotophycidae</taxon>
        <taxon>Leptocylindrales</taxon>
        <taxon>Leptocylindraceae</taxon>
        <taxon>Leptocylindrus</taxon>
    </lineage>
</organism>
<evidence type="ECO:0000256" key="4">
    <source>
        <dbReference type="SAM" id="MobiDB-lite"/>
    </source>
</evidence>
<evidence type="ECO:0000313" key="6">
    <source>
        <dbReference type="EMBL" id="CAD9598115.1"/>
    </source>
</evidence>
<protein>
    <submittedName>
        <fullName evidence="6">Uncharacterized protein</fullName>
    </submittedName>
</protein>
<sequence length="636" mass="69853">MLPSVISLSRCSRELLLMMLMTMMMTIPPCMPFCFSGNSNIITAKRSINKLPSRNHHPRRRSSSWNMSSDEAAEDDLPESLMAQLNARISETRNKAVARDSRIARNWRNGNWSVRGFALDKTDAKEDIRDLAAGWSSRGTTATTRTDTDVDDGIGFVDGDERQLFSGLPMEDGSRNNENDLGSSSGVSNNRSMPIHACKLSLGPDIGFGIAVGRTDGSVCVVKIGGEYLAKFSSVARMKMENSGGDNDAVADMMSTVKLSSELVREDSLYSNSIPAPVDGSFVPNADDNMDYTSTDRFEVVSQFSAHDGAITALLFDSIRTMYTCGRGDFQIKEWSIPGSLPINASDEKCVRVLFLHTDEIVALKTMYSAILESDLLVSFSKDGTFAIWEKWTGDLVYRVSVASEYGEVVPILCADVEEQEGIIFVGTAAGDVFAYTISDIVDAAEKVDQQPEAICRFAAYKQNIGAAVTTLHLLRDEVAFSNLSQRANASQNLYSCTLLTGSDDGLVKQWEIIGRKQPKEDEGTQPFVGKLQHWPRLQNQTLKNRAHVFQGHLGEVTDIVGDSSKILSCSLDGSIRLWSPSSGTCLYTMDGFENISSLCLEESLLVTDGMGQYVCVHDFDTIEDIDQTYDLDFGV</sequence>
<dbReference type="Pfam" id="PF00400">
    <property type="entry name" value="WD40"/>
    <property type="match status" value="1"/>
</dbReference>
<accession>A0A7S2L8K7</accession>
<feature type="compositionally biased region" description="Basic residues" evidence="4">
    <location>
        <begin position="53"/>
        <end position="62"/>
    </location>
</feature>
<proteinExistence type="predicted"/>
<dbReference type="GO" id="GO:1990234">
    <property type="term" value="C:transferase complex"/>
    <property type="evidence" value="ECO:0007669"/>
    <property type="project" value="UniProtKB-ARBA"/>
</dbReference>
<evidence type="ECO:0000256" key="1">
    <source>
        <dbReference type="ARBA" id="ARBA00022574"/>
    </source>
</evidence>
<feature type="compositionally biased region" description="Polar residues" evidence="4">
    <location>
        <begin position="179"/>
        <end position="188"/>
    </location>
</feature>